<accession>A0A6A5RNY6</accession>
<reference evidence="1" key="1">
    <citation type="journal article" date="2020" name="Stud. Mycol.">
        <title>101 Dothideomycetes genomes: a test case for predicting lifestyles and emergence of pathogens.</title>
        <authorList>
            <person name="Haridas S."/>
            <person name="Albert R."/>
            <person name="Binder M."/>
            <person name="Bloem J."/>
            <person name="Labutti K."/>
            <person name="Salamov A."/>
            <person name="Andreopoulos B."/>
            <person name="Baker S."/>
            <person name="Barry K."/>
            <person name="Bills G."/>
            <person name="Bluhm B."/>
            <person name="Cannon C."/>
            <person name="Castanera R."/>
            <person name="Culley D."/>
            <person name="Daum C."/>
            <person name="Ezra D."/>
            <person name="Gonzalez J."/>
            <person name="Henrissat B."/>
            <person name="Kuo A."/>
            <person name="Liang C."/>
            <person name="Lipzen A."/>
            <person name="Lutzoni F."/>
            <person name="Magnuson J."/>
            <person name="Mondo S."/>
            <person name="Nolan M."/>
            <person name="Ohm R."/>
            <person name="Pangilinan J."/>
            <person name="Park H.-J."/>
            <person name="Ramirez L."/>
            <person name="Alfaro M."/>
            <person name="Sun H."/>
            <person name="Tritt A."/>
            <person name="Yoshinaga Y."/>
            <person name="Zwiers L.-H."/>
            <person name="Turgeon B."/>
            <person name="Goodwin S."/>
            <person name="Spatafora J."/>
            <person name="Crous P."/>
            <person name="Grigoriev I."/>
        </authorList>
    </citation>
    <scope>NUCLEOTIDE SEQUENCE</scope>
    <source>
        <strain evidence="1">CBS 183.55</strain>
    </source>
</reference>
<dbReference type="PANTHER" id="PTHR47843:SF2">
    <property type="entry name" value="BTB DOMAIN-CONTAINING PROTEIN"/>
    <property type="match status" value="1"/>
</dbReference>
<dbReference type="AlphaFoldDB" id="A0A6A5RNY6"/>
<dbReference type="PANTHER" id="PTHR47843">
    <property type="entry name" value="BTB DOMAIN-CONTAINING PROTEIN-RELATED"/>
    <property type="match status" value="1"/>
</dbReference>
<evidence type="ECO:0000313" key="1">
    <source>
        <dbReference type="EMBL" id="KAF1929030.1"/>
    </source>
</evidence>
<dbReference type="Gene3D" id="3.30.710.10">
    <property type="entry name" value="Potassium Channel Kv1.1, Chain A"/>
    <property type="match status" value="1"/>
</dbReference>
<dbReference type="CDD" id="cd18186">
    <property type="entry name" value="BTB_POZ_ZBTB_KLHL-like"/>
    <property type="match status" value="1"/>
</dbReference>
<protein>
    <recommendedName>
        <fullName evidence="3">BTB domain-containing protein</fullName>
    </recommendedName>
</protein>
<dbReference type="Proteomes" id="UP000800082">
    <property type="component" value="Unassembled WGS sequence"/>
</dbReference>
<dbReference type="RefSeq" id="XP_033449278.1">
    <property type="nucleotide sequence ID" value="XM_033594749.1"/>
</dbReference>
<name>A0A6A5RNY6_9PLEO</name>
<evidence type="ECO:0008006" key="3">
    <source>
        <dbReference type="Google" id="ProtNLM"/>
    </source>
</evidence>
<dbReference type="EMBL" id="ML978967">
    <property type="protein sequence ID" value="KAF1929030.1"/>
    <property type="molecule type" value="Genomic_DNA"/>
</dbReference>
<organism evidence="1 2">
    <name type="scientific">Didymella exigua CBS 183.55</name>
    <dbReference type="NCBI Taxonomy" id="1150837"/>
    <lineage>
        <taxon>Eukaryota</taxon>
        <taxon>Fungi</taxon>
        <taxon>Dikarya</taxon>
        <taxon>Ascomycota</taxon>
        <taxon>Pezizomycotina</taxon>
        <taxon>Dothideomycetes</taxon>
        <taxon>Pleosporomycetidae</taxon>
        <taxon>Pleosporales</taxon>
        <taxon>Pleosporineae</taxon>
        <taxon>Didymellaceae</taxon>
        <taxon>Didymella</taxon>
    </lineage>
</organism>
<dbReference type="OrthoDB" id="1022638at2759"/>
<dbReference type="GeneID" id="54352417"/>
<evidence type="ECO:0000313" key="2">
    <source>
        <dbReference type="Proteomes" id="UP000800082"/>
    </source>
</evidence>
<proteinExistence type="predicted"/>
<sequence>MKTEETADDLRPAPSSSFSYIASPPICLVVGDISVAYAEFFVHQSLICLRSEFFVKALRGQGSASNERTVSLPDCDPETVSPDLAQTNKLPPRDLAAHSSNMTDKYFTLGKLYVLAVKLLDAIAQNTVLDELHVRDREQEDEGVHSQPSPETIRTIYCDTPGGSKAREWLVDLYANHISDGASLNLMIIFCPRPAQLLSVKKELAETKTKAETYLKVTVQQGAQFAKTETQLRERLAQTEGQLKAKTELCEGMRKDMNTMQGQRDQAWKVKAGLEEDLRKANAEVAVSKRRVTPTWDRPTSDVYRPR</sequence>
<dbReference type="InterPro" id="IPR011333">
    <property type="entry name" value="SKP1/BTB/POZ_sf"/>
</dbReference>
<gene>
    <name evidence="1" type="ORF">M421DRAFT_4847</name>
</gene>
<keyword evidence="2" id="KW-1185">Reference proteome</keyword>